<dbReference type="AlphaFoldDB" id="A0A2M6T1E1"/>
<name>A0A2M6T1E1_9BACT</name>
<dbReference type="Pfam" id="PF12686">
    <property type="entry name" value="DUF3800"/>
    <property type="match status" value="1"/>
</dbReference>
<accession>A0A2M6T1E1</accession>
<reference evidence="2" key="1">
    <citation type="submission" date="2017-09" db="EMBL/GenBank/DDBJ databases">
        <title>Depth-based differentiation of microbial function through sediment-hosted aquifers and enrichment of novel symbionts in the deep terrestrial subsurface.</title>
        <authorList>
            <person name="Probst A.J."/>
            <person name="Ladd B."/>
            <person name="Jarett J.K."/>
            <person name="Geller-Mcgrath D.E."/>
            <person name="Sieber C.M.K."/>
            <person name="Emerson J.B."/>
            <person name="Anantharaman K."/>
            <person name="Thomas B.C."/>
            <person name="Malmstrom R."/>
            <person name="Stieglmeier M."/>
            <person name="Klingl A."/>
            <person name="Woyke T."/>
            <person name="Ryan C.M."/>
            <person name="Banfield J.F."/>
        </authorList>
    </citation>
    <scope>NUCLEOTIDE SEQUENCE [LARGE SCALE GENOMIC DNA]</scope>
</reference>
<protein>
    <submittedName>
        <fullName evidence="1">Uncharacterized protein</fullName>
    </submittedName>
</protein>
<comment type="caution">
    <text evidence="1">The sequence shown here is derived from an EMBL/GenBank/DDBJ whole genome shotgun (WGS) entry which is preliminary data.</text>
</comment>
<dbReference type="Proteomes" id="UP000229390">
    <property type="component" value="Unassembled WGS sequence"/>
</dbReference>
<organism evidence="1 2">
    <name type="scientific">Candidatus Nealsonbacteria bacterium CG08_land_8_20_14_0_20_43_11</name>
    <dbReference type="NCBI Taxonomy" id="1974706"/>
    <lineage>
        <taxon>Bacteria</taxon>
        <taxon>Candidatus Nealsoniibacteriota</taxon>
    </lineage>
</organism>
<dbReference type="InterPro" id="IPR024524">
    <property type="entry name" value="DUF3800"/>
</dbReference>
<gene>
    <name evidence="1" type="ORF">COT34_00305</name>
</gene>
<sequence>MLIDEFKTKYFNSAEVILHSREIRKCEPPFNILLNREVKQKFYNDLNNLISNLPFTILAAVILKQKLKEQYYKPGNPYTLSFQFILERFLYFLEENNDIGYVCAESRDSKPNSDLLEVFSRILSHGSYFNDTDFEVAASRFQSKIQKMIFFTKQKNENGHQIADLIAYPTAKFGLCPEKKNLAFEIIKPKFRSRNGKIEGCGLKFFPNKKMGPGHSQSPSN</sequence>
<evidence type="ECO:0000313" key="2">
    <source>
        <dbReference type="Proteomes" id="UP000229390"/>
    </source>
</evidence>
<evidence type="ECO:0000313" key="1">
    <source>
        <dbReference type="EMBL" id="PIS39067.1"/>
    </source>
</evidence>
<proteinExistence type="predicted"/>
<dbReference type="EMBL" id="PEYE01000007">
    <property type="protein sequence ID" value="PIS39067.1"/>
    <property type="molecule type" value="Genomic_DNA"/>
</dbReference>